<evidence type="ECO:0000259" key="2">
    <source>
        <dbReference type="PROSITE" id="PS50006"/>
    </source>
</evidence>
<feature type="domain" description="FHA" evidence="2">
    <location>
        <begin position="257"/>
        <end position="313"/>
    </location>
</feature>
<dbReference type="Gene3D" id="2.60.200.20">
    <property type="match status" value="1"/>
</dbReference>
<comment type="caution">
    <text evidence="3">The sequence shown here is derived from an EMBL/GenBank/DDBJ whole genome shotgun (WGS) entry which is preliminary data.</text>
</comment>
<keyword evidence="1" id="KW-0597">Phosphoprotein</keyword>
<dbReference type="InterPro" id="IPR008984">
    <property type="entry name" value="SMAD_FHA_dom_sf"/>
</dbReference>
<evidence type="ECO:0000256" key="1">
    <source>
        <dbReference type="ARBA" id="ARBA00022553"/>
    </source>
</evidence>
<evidence type="ECO:0000313" key="4">
    <source>
        <dbReference type="Proteomes" id="UP000655868"/>
    </source>
</evidence>
<name>A0A934NQG9_9NOCA</name>
<accession>A0A934NQG9</accession>
<dbReference type="AlphaFoldDB" id="A0A934NQG9"/>
<evidence type="ECO:0000313" key="3">
    <source>
        <dbReference type="EMBL" id="MBJ8339566.1"/>
    </source>
</evidence>
<gene>
    <name evidence="3" type="ORF">JGU71_11780</name>
</gene>
<proteinExistence type="predicted"/>
<dbReference type="RefSeq" id="WP_199704302.1">
    <property type="nucleotide sequence ID" value="NZ_JAEMNV010000003.1"/>
</dbReference>
<reference evidence="3" key="1">
    <citation type="submission" date="2020-12" db="EMBL/GenBank/DDBJ databases">
        <title>Antrihabitans popcorni sp. nov. and Antrihabitans auranticaus sp. nov., isolated from a larva cave.</title>
        <authorList>
            <person name="Lee S.D."/>
            <person name="Kim I.S."/>
        </authorList>
    </citation>
    <scope>NUCLEOTIDE SEQUENCE</scope>
    <source>
        <strain evidence="3">YC3-6</strain>
    </source>
</reference>
<dbReference type="SUPFAM" id="SSF49879">
    <property type="entry name" value="SMAD/FHA domain"/>
    <property type="match status" value="1"/>
</dbReference>
<dbReference type="CDD" id="cd00060">
    <property type="entry name" value="FHA"/>
    <property type="match status" value="1"/>
</dbReference>
<protein>
    <submittedName>
        <fullName evidence="3">FHA domain-containing protein</fullName>
    </submittedName>
</protein>
<dbReference type="InterPro" id="IPR000253">
    <property type="entry name" value="FHA_dom"/>
</dbReference>
<organism evidence="3 4">
    <name type="scientific">Antrihabitans stalagmiti</name>
    <dbReference type="NCBI Taxonomy" id="2799499"/>
    <lineage>
        <taxon>Bacteria</taxon>
        <taxon>Bacillati</taxon>
        <taxon>Actinomycetota</taxon>
        <taxon>Actinomycetes</taxon>
        <taxon>Mycobacteriales</taxon>
        <taxon>Nocardiaceae</taxon>
        <taxon>Antrihabitans</taxon>
    </lineage>
</organism>
<dbReference type="Proteomes" id="UP000655868">
    <property type="component" value="Unassembled WGS sequence"/>
</dbReference>
<dbReference type="EMBL" id="JAEMNV010000003">
    <property type="protein sequence ID" value="MBJ8339566.1"/>
    <property type="molecule type" value="Genomic_DNA"/>
</dbReference>
<sequence>MRHRYRPGGWPAVVCDRGLILLSPVVPPAVVLELYDALLDEASDDAVLALLEVAYAYVWVSREPGLSGRGRVAMRGNLFAELTVSGGERSVVRGRDRETSIEGPFDGALAAVTARLGDESGSSAVELPIASGVVLASEVSLRWEIAPRPQAVKSFGPVTAPAAAVAPLVADPMRTAVAAVPGGAAPAVSPSDGAAPKGSGPPVLALVCPLGHANPPDRRVCRSCSAPLTGDAREVRRPTLGMIRFSTGMLVPIDKALVIGARPSVREVSELDLPQLVTVPSAAREISRSHLGIKVDGWRVVALDLHSTNGSYLRRDGRAPSRIRPDEPLTLATGDTIDIGDGVILCFEDLP</sequence>
<dbReference type="PROSITE" id="PS50006">
    <property type="entry name" value="FHA_DOMAIN"/>
    <property type="match status" value="1"/>
</dbReference>
<keyword evidence="4" id="KW-1185">Reference proteome</keyword>
<dbReference type="Pfam" id="PF00498">
    <property type="entry name" value="FHA"/>
    <property type="match status" value="1"/>
</dbReference>